<evidence type="ECO:0000256" key="3">
    <source>
        <dbReference type="ARBA" id="ARBA00022741"/>
    </source>
</evidence>
<dbReference type="GO" id="GO:0005524">
    <property type="term" value="F:ATP binding"/>
    <property type="evidence" value="ECO:0007669"/>
    <property type="project" value="UniProtKB-UniRule"/>
</dbReference>
<dbReference type="GO" id="GO:0006260">
    <property type="term" value="P:DNA replication"/>
    <property type="evidence" value="ECO:0007669"/>
    <property type="project" value="UniProtKB-UniRule"/>
</dbReference>
<name>A0A523BE82_9CREN</name>
<dbReference type="InterPro" id="IPR050311">
    <property type="entry name" value="ORC1/CDC6"/>
</dbReference>
<reference evidence="8 9" key="1">
    <citation type="journal article" date="2019" name="Nat. Microbiol.">
        <title>Expanding anaerobic alkane metabolism in the domain of Archaea.</title>
        <authorList>
            <person name="Wang Y."/>
            <person name="Wegener G."/>
            <person name="Hou J."/>
            <person name="Wang F."/>
            <person name="Xiao X."/>
        </authorList>
    </citation>
    <scope>NUCLEOTIDE SEQUENCE [LARGE SCALE GENOMIC DNA]</scope>
    <source>
        <strain evidence="8">WYZ-LMO10</strain>
    </source>
</reference>
<dbReference type="Gene3D" id="1.10.10.10">
    <property type="entry name" value="Winged helix-like DNA-binding domain superfamily/Winged helix DNA-binding domain"/>
    <property type="match status" value="1"/>
</dbReference>
<dbReference type="InterPro" id="IPR027417">
    <property type="entry name" value="P-loop_NTPase"/>
</dbReference>
<dbReference type="HAMAP" id="MF_01407">
    <property type="entry name" value="ORC1_type_DNA_replic_protein"/>
    <property type="match status" value="1"/>
</dbReference>
<accession>A0A523BE82</accession>
<dbReference type="InterPro" id="IPR036390">
    <property type="entry name" value="WH_DNA-bd_sf"/>
</dbReference>
<feature type="binding site" evidence="5">
    <location>
        <begin position="69"/>
        <end position="73"/>
    </location>
    <ligand>
        <name>ATP</name>
        <dbReference type="ChEBI" id="CHEBI:30616"/>
    </ligand>
</feature>
<dbReference type="SUPFAM" id="SSF52540">
    <property type="entry name" value="P-loop containing nucleoside triphosphate hydrolases"/>
    <property type="match status" value="1"/>
</dbReference>
<evidence type="ECO:0000259" key="6">
    <source>
        <dbReference type="SMART" id="SM00382"/>
    </source>
</evidence>
<dbReference type="CDD" id="cd00009">
    <property type="entry name" value="AAA"/>
    <property type="match status" value="1"/>
</dbReference>
<dbReference type="CDD" id="cd18139">
    <property type="entry name" value="HLD_clamp_RarA"/>
    <property type="match status" value="1"/>
</dbReference>
<dbReference type="Proteomes" id="UP000315399">
    <property type="component" value="Unassembled WGS sequence"/>
</dbReference>
<evidence type="ECO:0000256" key="5">
    <source>
        <dbReference type="HAMAP-Rule" id="MF_01407"/>
    </source>
</evidence>
<dbReference type="FunFam" id="3.40.50.300:FF:000930">
    <property type="entry name" value="ORC1-type DNA replication protein"/>
    <property type="match status" value="1"/>
</dbReference>
<dbReference type="SMART" id="SM00382">
    <property type="entry name" value="AAA"/>
    <property type="match status" value="1"/>
</dbReference>
<dbReference type="InterPro" id="IPR014277">
    <property type="entry name" value="Orc1/Cdc6_arc"/>
</dbReference>
<feature type="domain" description="Cdc6 C-terminal" evidence="7">
    <location>
        <begin position="308"/>
        <end position="390"/>
    </location>
</feature>
<dbReference type="SMART" id="SM01074">
    <property type="entry name" value="Cdc6_C"/>
    <property type="match status" value="1"/>
</dbReference>
<dbReference type="Gene3D" id="3.40.50.300">
    <property type="entry name" value="P-loop containing nucleotide triphosphate hydrolases"/>
    <property type="match status" value="1"/>
</dbReference>
<dbReference type="FunFam" id="1.10.8.60:FF:000073">
    <property type="entry name" value="ORC1-type DNA replication protein"/>
    <property type="match status" value="1"/>
</dbReference>
<dbReference type="NCBIfam" id="NF001625">
    <property type="entry name" value="PRK00411.1-3"/>
    <property type="match status" value="1"/>
</dbReference>
<protein>
    <recommendedName>
        <fullName evidence="5">ORC1-type DNA replication protein</fullName>
    </recommendedName>
</protein>
<evidence type="ECO:0000259" key="7">
    <source>
        <dbReference type="SMART" id="SM01074"/>
    </source>
</evidence>
<keyword evidence="8" id="KW-0131">Cell cycle</keyword>
<dbReference type="Pfam" id="PF22703">
    <property type="entry name" value="Cdc6_lid"/>
    <property type="match status" value="1"/>
</dbReference>
<dbReference type="GO" id="GO:0051301">
    <property type="term" value="P:cell division"/>
    <property type="evidence" value="ECO:0007669"/>
    <property type="project" value="UniProtKB-KW"/>
</dbReference>
<feature type="binding site" evidence="5">
    <location>
        <position position="213"/>
    </location>
    <ligand>
        <name>ATP</name>
        <dbReference type="ChEBI" id="CHEBI:30616"/>
    </ligand>
</feature>
<keyword evidence="4 5" id="KW-0067">ATP-binding</keyword>
<dbReference type="InterPro" id="IPR036388">
    <property type="entry name" value="WH-like_DNA-bd_sf"/>
</dbReference>
<dbReference type="AlphaFoldDB" id="A0A523BE82"/>
<dbReference type="InterPro" id="IPR015163">
    <property type="entry name" value="Cdc6_C"/>
</dbReference>
<keyword evidence="8" id="KW-0132">Cell division</keyword>
<feature type="binding site" evidence="5">
    <location>
        <position position="225"/>
    </location>
    <ligand>
        <name>ATP</name>
        <dbReference type="ChEBI" id="CHEBI:30616"/>
    </ligand>
</feature>
<dbReference type="Gene3D" id="1.10.8.60">
    <property type="match status" value="1"/>
</dbReference>
<dbReference type="NCBIfam" id="TIGR02928">
    <property type="entry name" value="orc1/cdc6 family replication initiation protein"/>
    <property type="match status" value="1"/>
</dbReference>
<proteinExistence type="inferred from homology"/>
<keyword evidence="3 5" id="KW-0547">Nucleotide-binding</keyword>
<dbReference type="InterPro" id="IPR003593">
    <property type="entry name" value="AAA+_ATPase"/>
</dbReference>
<dbReference type="PANTHER" id="PTHR10763:SF22">
    <property type="entry name" value="ORC1-TYPE DNA REPLICATION PROTEIN"/>
    <property type="match status" value="1"/>
</dbReference>
<gene>
    <name evidence="8" type="ORF">DSO08_02755</name>
</gene>
<comment type="similarity">
    <text evidence="1 5">Belongs to the CDC6/cdc18 family.</text>
</comment>
<dbReference type="Pfam" id="PF09079">
    <property type="entry name" value="WHD_Cdc6"/>
    <property type="match status" value="1"/>
</dbReference>
<organism evidence="8 9">
    <name type="scientific">Thermoproteota archaeon</name>
    <dbReference type="NCBI Taxonomy" id="2056631"/>
    <lineage>
        <taxon>Archaea</taxon>
        <taxon>Thermoproteota</taxon>
    </lineage>
</organism>
<dbReference type="CDD" id="cd08768">
    <property type="entry name" value="Cdc6_C"/>
    <property type="match status" value="1"/>
</dbReference>
<evidence type="ECO:0000313" key="9">
    <source>
        <dbReference type="Proteomes" id="UP000315399"/>
    </source>
</evidence>
<dbReference type="SUPFAM" id="SSF46785">
    <property type="entry name" value="Winged helix' DNA-binding domain"/>
    <property type="match status" value="1"/>
</dbReference>
<dbReference type="InterPro" id="IPR055237">
    <property type="entry name" value="Cdc6_lid"/>
</dbReference>
<dbReference type="GO" id="GO:0016887">
    <property type="term" value="F:ATP hydrolysis activity"/>
    <property type="evidence" value="ECO:0007669"/>
    <property type="project" value="InterPro"/>
</dbReference>
<dbReference type="EMBL" id="QNVH01000018">
    <property type="protein sequence ID" value="TDA39225.1"/>
    <property type="molecule type" value="Genomic_DNA"/>
</dbReference>
<evidence type="ECO:0000313" key="8">
    <source>
        <dbReference type="EMBL" id="TDA39225.1"/>
    </source>
</evidence>
<dbReference type="PANTHER" id="PTHR10763">
    <property type="entry name" value="CELL DIVISION CONTROL PROTEIN 6-RELATED"/>
    <property type="match status" value="1"/>
</dbReference>
<keyword evidence="2 5" id="KW-0235">DNA replication</keyword>
<evidence type="ECO:0000256" key="4">
    <source>
        <dbReference type="ARBA" id="ARBA00022840"/>
    </source>
</evidence>
<comment type="function">
    <text evidence="5">Involved in regulation of DNA replication.</text>
</comment>
<evidence type="ECO:0000256" key="2">
    <source>
        <dbReference type="ARBA" id="ARBA00022705"/>
    </source>
</evidence>
<evidence type="ECO:0000256" key="1">
    <source>
        <dbReference type="ARBA" id="ARBA00006184"/>
    </source>
</evidence>
<sequence>MEKGDFLDDLFKRVLSAKIFVNRDLLRPDYVPEDLPHRETQIFRLAETLAPALRGSRPSNVFIYGVPGTGKTAVTKYVLNKISQEGKKKGIALNIAYINCKHDDTNYRVLADLCEAIDARVPFTGLSTSEVFRRFVKILDSNSSSMFVILDEVDSLVKKTGDKILYDLTRINNQLSRARVSIVGITNDLKFTEYLDPRVRSSLGEEELVFPPYNALELEDILKKRADGAFVRGVIEPQVIKLCAALAAKEHGDARRALDLLRVAGELAERAGDDKVTEEHVRKAQKEVEKDRVVEVIRTMPLHSRILILSLYLLEKSKGRNSVTGELYELYCSVVKNFGLEPLTQRRISDLINELDMLGIATAKVVSKGRYGRTKVVNLCIPTTNLREALQEDPRMLAFLNK</sequence>
<feature type="domain" description="AAA+ ATPase" evidence="6">
    <location>
        <begin position="57"/>
        <end position="214"/>
    </location>
</feature>
<comment type="caution">
    <text evidence="8">The sequence shown here is derived from an EMBL/GenBank/DDBJ whole genome shotgun (WGS) entry which is preliminary data.</text>
</comment>
<dbReference type="InterPro" id="IPR049945">
    <property type="entry name" value="AAA_22"/>
</dbReference>
<dbReference type="Pfam" id="PF13401">
    <property type="entry name" value="AAA_22"/>
    <property type="match status" value="1"/>
</dbReference>